<dbReference type="InterPro" id="IPR037143">
    <property type="entry name" value="4-PPantetheinyl_Trfase_dom_sf"/>
</dbReference>
<dbReference type="GO" id="GO:0008897">
    <property type="term" value="F:holo-[acyl-carrier-protein] synthase activity"/>
    <property type="evidence" value="ECO:0007669"/>
    <property type="project" value="InterPro"/>
</dbReference>
<dbReference type="Proteomes" id="UP000249623">
    <property type="component" value="Chromosome 1"/>
</dbReference>
<keyword evidence="2 5" id="KW-0808">Transferase</keyword>
<evidence type="ECO:0000259" key="3">
    <source>
        <dbReference type="Pfam" id="PF01648"/>
    </source>
</evidence>
<gene>
    <name evidence="5" type="primary">psf-1</name>
    <name evidence="5" type="ORF">NCTC11085_01506</name>
</gene>
<reference evidence="5 6" key="1">
    <citation type="submission" date="2018-06" db="EMBL/GenBank/DDBJ databases">
        <authorList>
            <consortium name="Pathogen Informatics"/>
            <person name="Doyle S."/>
        </authorList>
    </citation>
    <scope>NUCLEOTIDE SEQUENCE [LARGE SCALE GENOMIC DNA]</scope>
    <source>
        <strain evidence="5 6">NCTC11085</strain>
    </source>
</reference>
<organism evidence="5 6">
    <name type="scientific">Streptococcus sanguinis</name>
    <dbReference type="NCBI Taxonomy" id="1305"/>
    <lineage>
        <taxon>Bacteria</taxon>
        <taxon>Bacillati</taxon>
        <taxon>Bacillota</taxon>
        <taxon>Bacilli</taxon>
        <taxon>Lactobacillales</taxon>
        <taxon>Streptococcaceae</taxon>
        <taxon>Streptococcus</taxon>
    </lineage>
</organism>
<sequence>MIRQYSLRIDSPLSFNQLEKLMSIVSEKRRLSASRFIFQKDKERCLLAEALLRYALINDYGMKDERILFDYSIYGKPSLVSSNLQFNLSHSGKWVVCAVGDSKLGVDVELVRSLQYQDIYKSFSLYERNYLESLSSQCKQSSFFKLWTLKESFVKFIGTGINYPFSNFSIDVSSLELLKDPLQDKSPTFYSRKLDENHWYALCYENNKISDKIQRIKVDEILRFW</sequence>
<evidence type="ECO:0000256" key="1">
    <source>
        <dbReference type="ARBA" id="ARBA00010990"/>
    </source>
</evidence>
<dbReference type="Pfam" id="PF01648">
    <property type="entry name" value="ACPS"/>
    <property type="match status" value="1"/>
</dbReference>
<dbReference type="GO" id="GO:0019878">
    <property type="term" value="P:lysine biosynthetic process via aminoadipic acid"/>
    <property type="evidence" value="ECO:0007669"/>
    <property type="project" value="TreeGrafter"/>
</dbReference>
<dbReference type="AlphaFoldDB" id="A0A2X3V764"/>
<dbReference type="SUPFAM" id="SSF56214">
    <property type="entry name" value="4'-phosphopantetheinyl transferase"/>
    <property type="match status" value="2"/>
</dbReference>
<comment type="similarity">
    <text evidence="1">Belongs to the P-Pant transferase superfamily. Gsp/Sfp/HetI/AcpT family.</text>
</comment>
<evidence type="ECO:0000256" key="2">
    <source>
        <dbReference type="ARBA" id="ARBA00022679"/>
    </source>
</evidence>
<dbReference type="PANTHER" id="PTHR12215:SF10">
    <property type="entry name" value="L-AMINOADIPATE-SEMIALDEHYDE DEHYDROGENASE-PHOSPHOPANTETHEINYL TRANSFERASE"/>
    <property type="match status" value="1"/>
</dbReference>
<dbReference type="RefSeq" id="WP_002924138.1">
    <property type="nucleotide sequence ID" value="NZ_LS483346.1"/>
</dbReference>
<protein>
    <submittedName>
        <fullName evidence="5">Biosurfactants production protein BBK-1</fullName>
        <ecNumber evidence="5">2.7.8.-</ecNumber>
    </submittedName>
</protein>
<feature type="domain" description="4'-phosphopantetheinyl transferase" evidence="3">
    <location>
        <begin position="104"/>
        <end position="188"/>
    </location>
</feature>
<feature type="domain" description="4'-phosphopantetheinyl transferase N-terminal" evidence="4">
    <location>
        <begin position="16"/>
        <end position="98"/>
    </location>
</feature>
<dbReference type="InterPro" id="IPR050559">
    <property type="entry name" value="P-Pant_transferase_sf"/>
</dbReference>
<evidence type="ECO:0000313" key="6">
    <source>
        <dbReference type="Proteomes" id="UP000249623"/>
    </source>
</evidence>
<evidence type="ECO:0000313" key="5">
    <source>
        <dbReference type="EMBL" id="SQF35128.1"/>
    </source>
</evidence>
<dbReference type="Gene3D" id="3.90.470.20">
    <property type="entry name" value="4'-phosphopantetheinyl transferase domain"/>
    <property type="match status" value="2"/>
</dbReference>
<dbReference type="InterPro" id="IPR008278">
    <property type="entry name" value="4-PPantetheinyl_Trfase_dom"/>
</dbReference>
<accession>A0A2X3V764</accession>
<dbReference type="EC" id="2.7.8.-" evidence="5"/>
<dbReference type="GO" id="GO:0005829">
    <property type="term" value="C:cytosol"/>
    <property type="evidence" value="ECO:0007669"/>
    <property type="project" value="TreeGrafter"/>
</dbReference>
<dbReference type="PANTHER" id="PTHR12215">
    <property type="entry name" value="PHOSPHOPANTETHEINE TRANSFERASE"/>
    <property type="match status" value="1"/>
</dbReference>
<dbReference type="GO" id="GO:0000287">
    <property type="term" value="F:magnesium ion binding"/>
    <property type="evidence" value="ECO:0007669"/>
    <property type="project" value="InterPro"/>
</dbReference>
<name>A0A2X3V764_STRSA</name>
<dbReference type="EMBL" id="LS483346">
    <property type="protein sequence ID" value="SQF35128.1"/>
    <property type="molecule type" value="Genomic_DNA"/>
</dbReference>
<proteinExistence type="inferred from homology"/>
<dbReference type="Pfam" id="PF22624">
    <property type="entry name" value="AASDHPPT_N"/>
    <property type="match status" value="1"/>
</dbReference>
<evidence type="ECO:0000259" key="4">
    <source>
        <dbReference type="Pfam" id="PF22624"/>
    </source>
</evidence>
<dbReference type="InterPro" id="IPR055066">
    <property type="entry name" value="AASDHPPT_N"/>
</dbReference>